<evidence type="ECO:0000313" key="2">
    <source>
        <dbReference type="EMBL" id="VGO19844.1"/>
    </source>
</evidence>
<dbReference type="GO" id="GO:0044877">
    <property type="term" value="F:protein-containing complex binding"/>
    <property type="evidence" value="ECO:0007669"/>
    <property type="project" value="TreeGrafter"/>
</dbReference>
<evidence type="ECO:0000259" key="1">
    <source>
        <dbReference type="Pfam" id="PF13460"/>
    </source>
</evidence>
<reference evidence="2 3" key="1">
    <citation type="submission" date="2019-04" db="EMBL/GenBank/DDBJ databases">
        <authorList>
            <person name="Van Vliet M D."/>
        </authorList>
    </citation>
    <scope>NUCLEOTIDE SEQUENCE [LARGE SCALE GENOMIC DNA]</scope>
    <source>
        <strain evidence="2 3">F21</strain>
    </source>
</reference>
<feature type="domain" description="NAD(P)-binding" evidence="1">
    <location>
        <begin position="28"/>
        <end position="136"/>
    </location>
</feature>
<dbReference type="SUPFAM" id="SSF51735">
    <property type="entry name" value="NAD(P)-binding Rossmann-fold domains"/>
    <property type="match status" value="1"/>
</dbReference>
<dbReference type="InterPro" id="IPR036291">
    <property type="entry name" value="NAD(P)-bd_dom_sf"/>
</dbReference>
<keyword evidence="3" id="KW-1185">Reference proteome</keyword>
<keyword evidence="2" id="KW-0413">Isomerase</keyword>
<dbReference type="InterPro" id="IPR016040">
    <property type="entry name" value="NAD(P)-bd_dom"/>
</dbReference>
<dbReference type="AlphaFoldDB" id="A0A6C2UKK8"/>
<gene>
    <name evidence="2" type="ORF">SCARR_01904</name>
</gene>
<name>A0A6C2UKK8_9BACT</name>
<dbReference type="GO" id="GO:0016853">
    <property type="term" value="F:isomerase activity"/>
    <property type="evidence" value="ECO:0007669"/>
    <property type="project" value="UniProtKB-KW"/>
</dbReference>
<dbReference type="InterPro" id="IPR021295">
    <property type="entry name" value="DUF2867"/>
</dbReference>
<dbReference type="PANTHER" id="PTHR12126">
    <property type="entry name" value="NADH-UBIQUINONE OXIDOREDUCTASE 39 KDA SUBUNIT-RELATED"/>
    <property type="match status" value="1"/>
</dbReference>
<dbReference type="Pfam" id="PF13460">
    <property type="entry name" value="NAD_binding_10"/>
    <property type="match status" value="1"/>
</dbReference>
<dbReference type="Proteomes" id="UP000346198">
    <property type="component" value="Unassembled WGS sequence"/>
</dbReference>
<organism evidence="2 3">
    <name type="scientific">Pontiella sulfatireligans</name>
    <dbReference type="NCBI Taxonomy" id="2750658"/>
    <lineage>
        <taxon>Bacteria</taxon>
        <taxon>Pseudomonadati</taxon>
        <taxon>Kiritimatiellota</taxon>
        <taxon>Kiritimatiellia</taxon>
        <taxon>Kiritimatiellales</taxon>
        <taxon>Pontiellaceae</taxon>
        <taxon>Pontiella</taxon>
    </lineage>
</organism>
<dbReference type="EMBL" id="CAAHFH010000001">
    <property type="protein sequence ID" value="VGO19844.1"/>
    <property type="molecule type" value="Genomic_DNA"/>
</dbReference>
<dbReference type="InterPro" id="IPR051207">
    <property type="entry name" value="ComplexI_NDUFA9_subunit"/>
</dbReference>
<evidence type="ECO:0000313" key="3">
    <source>
        <dbReference type="Proteomes" id="UP000346198"/>
    </source>
</evidence>
<protein>
    <submittedName>
        <fullName evidence="2">3 beta-hydroxysteroid dehydrogenase/Delta 5--&gt;4-isomerase</fullName>
    </submittedName>
</protein>
<sequence>MVQSTDEIICTDLPTSPDGGMGTVLVAGATGYIGGRLVPELLARGYILRVMVRVASPEHGERWPEAEVVAADALEEDAVSRALEGIDTAYYLIHSMLIGRRRFEDLDLQAARNFRKAAERQGVKRIIYLGGLGDTRTDLSTHLASRLQVADEFMAGSVPTTILRAAIIIGSGSASYEMINHLVRRIPLFLVPNWAKTKCQPIGLRDVIKSLVGVLELPETAGRTFDIGGSDILTYAAMLKVHAELLGKKRLFIPSPVSSIGFYSYITSLLTPVPAAITWCLMESVTHDVVCQENDIEKLIPFRRISCKEALVLAISREEQDAVRTRWSDSYPPDYELAIKLREIDGPPTYTSSYSLVTSQSAEALFKSITHIGGRNGWFHSTFLWRIRGALDRLLMGVGTTRGRRSASTLRINDVVDFWRVEAIQQGRQLLLRAEMKVPGYAWLEFRVDPVSGDKNRLSVNAYYKTKGLWGRTYWYIFLPFHHFIFGDLIKQIERRS</sequence>
<dbReference type="Gene3D" id="3.40.50.720">
    <property type="entry name" value="NAD(P)-binding Rossmann-like Domain"/>
    <property type="match status" value="1"/>
</dbReference>
<dbReference type="RefSeq" id="WP_136061316.1">
    <property type="nucleotide sequence ID" value="NZ_CAAHFH010000001.1"/>
</dbReference>
<proteinExistence type="predicted"/>
<dbReference type="Pfam" id="PF11066">
    <property type="entry name" value="DUF2867"/>
    <property type="match status" value="1"/>
</dbReference>
<dbReference type="PANTHER" id="PTHR12126:SF11">
    <property type="entry name" value="NADH DEHYDROGENASE [UBIQUINONE] 1 ALPHA SUBCOMPLEX SUBUNIT 9, MITOCHONDRIAL"/>
    <property type="match status" value="1"/>
</dbReference>
<accession>A0A6C2UKK8</accession>